<dbReference type="Pfam" id="PF13534">
    <property type="entry name" value="Fer4_17"/>
    <property type="match status" value="1"/>
</dbReference>
<dbReference type="STRING" id="1555112.LIP_3466"/>
<gene>
    <name evidence="9" type="ORF">LIP_3466</name>
</gene>
<evidence type="ECO:0000256" key="5">
    <source>
        <dbReference type="ARBA" id="ARBA00022982"/>
    </source>
</evidence>
<dbReference type="AlphaFoldDB" id="A0A0K2SQ73"/>
<dbReference type="InterPro" id="IPR017900">
    <property type="entry name" value="4Fe4S_Fe_S_CS"/>
</dbReference>
<dbReference type="InterPro" id="IPR050572">
    <property type="entry name" value="Fe-S_Ferredoxin"/>
</dbReference>
<reference evidence="10" key="1">
    <citation type="submission" date="2015-07" db="EMBL/GenBank/DDBJ databases">
        <title>Complete genome sequence and phylogenetic analysis of Limnochorda pilosa.</title>
        <authorList>
            <person name="Watanabe M."/>
            <person name="Kojima H."/>
            <person name="Fukui M."/>
        </authorList>
    </citation>
    <scope>NUCLEOTIDE SEQUENCE [LARGE SCALE GENOMIC DNA]</scope>
    <source>
        <strain evidence="10">HC45</strain>
    </source>
</reference>
<dbReference type="RefSeq" id="WP_068140820.1">
    <property type="nucleotide sequence ID" value="NZ_AP014924.1"/>
</dbReference>
<keyword evidence="10" id="KW-1185">Reference proteome</keyword>
<dbReference type="PANTHER" id="PTHR43687">
    <property type="entry name" value="ADENYLYLSULFATE REDUCTASE, BETA SUBUNIT"/>
    <property type="match status" value="1"/>
</dbReference>
<dbReference type="GO" id="GO:0051539">
    <property type="term" value="F:4 iron, 4 sulfur cluster binding"/>
    <property type="evidence" value="ECO:0007669"/>
    <property type="project" value="UniProtKB-KW"/>
</dbReference>
<proteinExistence type="predicted"/>
<evidence type="ECO:0000256" key="2">
    <source>
        <dbReference type="ARBA" id="ARBA00022485"/>
    </source>
</evidence>
<feature type="domain" description="4Fe-4S ferredoxin-type" evidence="8">
    <location>
        <begin position="3"/>
        <end position="32"/>
    </location>
</feature>
<evidence type="ECO:0000256" key="6">
    <source>
        <dbReference type="ARBA" id="ARBA00023004"/>
    </source>
</evidence>
<keyword evidence="3" id="KW-0479">Metal-binding</keyword>
<dbReference type="GO" id="GO:0046872">
    <property type="term" value="F:metal ion binding"/>
    <property type="evidence" value="ECO:0007669"/>
    <property type="project" value="UniProtKB-KW"/>
</dbReference>
<dbReference type="InterPro" id="IPR017896">
    <property type="entry name" value="4Fe4S_Fe-S-bd"/>
</dbReference>
<evidence type="ECO:0000256" key="3">
    <source>
        <dbReference type="ARBA" id="ARBA00022723"/>
    </source>
</evidence>
<dbReference type="OrthoDB" id="9807879at2"/>
<dbReference type="Gene3D" id="3.30.70.3270">
    <property type="match status" value="2"/>
</dbReference>
<dbReference type="EMBL" id="AP014924">
    <property type="protein sequence ID" value="BAS29278.1"/>
    <property type="molecule type" value="Genomic_DNA"/>
</dbReference>
<dbReference type="PANTHER" id="PTHR43687:SF6">
    <property type="entry name" value="L-ASPARTATE SEMIALDEHYDE SULFURTRANSFERASE IRON-SULFUR SUBUNIT"/>
    <property type="match status" value="1"/>
</dbReference>
<dbReference type="PROSITE" id="PS51379">
    <property type="entry name" value="4FE4S_FER_2"/>
    <property type="match status" value="2"/>
</dbReference>
<dbReference type="PROSITE" id="PS00198">
    <property type="entry name" value="4FE4S_FER_1"/>
    <property type="match status" value="1"/>
</dbReference>
<evidence type="ECO:0000256" key="1">
    <source>
        <dbReference type="ARBA" id="ARBA00022448"/>
    </source>
</evidence>
<evidence type="ECO:0000259" key="8">
    <source>
        <dbReference type="PROSITE" id="PS51379"/>
    </source>
</evidence>
<organism evidence="9 10">
    <name type="scientific">Limnochorda pilosa</name>
    <dbReference type="NCBI Taxonomy" id="1555112"/>
    <lineage>
        <taxon>Bacteria</taxon>
        <taxon>Bacillati</taxon>
        <taxon>Bacillota</taxon>
        <taxon>Limnochordia</taxon>
        <taxon>Limnochordales</taxon>
        <taxon>Limnochordaceae</taxon>
        <taxon>Limnochorda</taxon>
    </lineage>
</organism>
<keyword evidence="6" id="KW-0408">Iron</keyword>
<evidence type="ECO:0000256" key="7">
    <source>
        <dbReference type="ARBA" id="ARBA00023014"/>
    </source>
</evidence>
<feature type="domain" description="4Fe-4S ferredoxin-type" evidence="8">
    <location>
        <begin position="53"/>
        <end position="82"/>
    </location>
</feature>
<sequence length="154" mass="17501">MPFRFRVNGGRCFNCGVCVDVCPVATLDMTRPKRPGPEGTFTRETDGAKDWMMAFPIQTRSCIGCRICEIECPVLAITIEEVEAEPSYAERQGPIFSEPEERDAWIPLSTLTRAAARDRKNQQDPWPGRAWKTHAQARKRVGRFFRLHEGLESS</sequence>
<keyword evidence="1" id="KW-0813">Transport</keyword>
<name>A0A0K2SQ73_LIMPI</name>
<keyword evidence="2" id="KW-0004">4Fe-4S</keyword>
<keyword evidence="5" id="KW-0249">Electron transport</keyword>
<protein>
    <recommendedName>
        <fullName evidence="8">4Fe-4S ferredoxin-type domain-containing protein</fullName>
    </recommendedName>
</protein>
<dbReference type="Proteomes" id="UP000065807">
    <property type="component" value="Chromosome"/>
</dbReference>
<reference evidence="10" key="2">
    <citation type="journal article" date="2016" name="Int. J. Syst. Evol. Microbiol.">
        <title>Complete genome sequence and cell structure of Limnochorda pilosa, a Gram-negative spore-former within the phylum Firmicutes.</title>
        <authorList>
            <person name="Watanabe M."/>
            <person name="Kojima H."/>
            <person name="Fukui M."/>
        </authorList>
    </citation>
    <scope>NUCLEOTIDE SEQUENCE [LARGE SCALE GENOMIC DNA]</scope>
    <source>
        <strain evidence="10">HC45</strain>
    </source>
</reference>
<evidence type="ECO:0000313" key="9">
    <source>
        <dbReference type="EMBL" id="BAS29278.1"/>
    </source>
</evidence>
<evidence type="ECO:0000313" key="10">
    <source>
        <dbReference type="Proteomes" id="UP000065807"/>
    </source>
</evidence>
<dbReference type="SUPFAM" id="SSF54862">
    <property type="entry name" value="4Fe-4S ferredoxins"/>
    <property type="match status" value="1"/>
</dbReference>
<keyword evidence="4" id="KW-0677">Repeat</keyword>
<dbReference type="KEGG" id="lpil:LIP_3466"/>
<accession>A0A0K2SQ73</accession>
<evidence type="ECO:0000256" key="4">
    <source>
        <dbReference type="ARBA" id="ARBA00022737"/>
    </source>
</evidence>
<keyword evidence="7" id="KW-0411">Iron-sulfur</keyword>